<dbReference type="AlphaFoldDB" id="A0AB33TTU1"/>
<protein>
    <submittedName>
        <fullName evidence="1">Uncharacterized protein</fullName>
    </submittedName>
</protein>
<comment type="caution">
    <text evidence="1">The sequence shown here is derived from an EMBL/GenBank/DDBJ whole genome shotgun (WGS) entry which is preliminary data.</text>
</comment>
<organism evidence="1 2">
    <name type="scientific">Neisseria meningitidis</name>
    <dbReference type="NCBI Taxonomy" id="487"/>
    <lineage>
        <taxon>Bacteria</taxon>
        <taxon>Pseudomonadati</taxon>
        <taxon>Pseudomonadota</taxon>
        <taxon>Betaproteobacteria</taxon>
        <taxon>Neisseriales</taxon>
        <taxon>Neisseriaceae</taxon>
        <taxon>Neisseria</taxon>
    </lineage>
</organism>
<accession>A0AB33TTU1</accession>
<gene>
    <name evidence="1" type="ORF">ERS514591_00511</name>
</gene>
<proteinExistence type="predicted"/>
<sequence length="221" mass="24754">MENIEEYALLSPEALLERLDTVLSIRIGGKGWESSMTANFAQTLVEIQDSLYRVVSTVQYGDDNLKRLTADKRKQYELNFKISEGSTRVESDFKETLVRFGRDMLQDMPPKIRSATLVALTTLLVGGALGYGYLEYLKQVASEGYQTERLYNAVDRLAESQERITSAILKGARGADFVQIGRRSYSREDISEANRRAERVPYGAELVSDGNFTAVLSDIGD</sequence>
<dbReference type="RefSeq" id="WP_021437990.1">
    <property type="nucleotide sequence ID" value="NZ_CP012391.1"/>
</dbReference>
<reference evidence="1 2" key="1">
    <citation type="submission" date="2016-02" db="EMBL/GenBank/DDBJ databases">
        <authorList>
            <consortium name="Pathogen Informatics"/>
        </authorList>
    </citation>
    <scope>NUCLEOTIDE SEQUENCE [LARGE SCALE GENOMIC DNA]</scope>
    <source>
        <strain evidence="1 2">2842STDY5881269</strain>
    </source>
</reference>
<name>A0AB33TTU1_NEIME</name>
<evidence type="ECO:0000313" key="1">
    <source>
        <dbReference type="EMBL" id="CWP44688.1"/>
    </source>
</evidence>
<dbReference type="EMBL" id="FEVP01000004">
    <property type="protein sequence ID" value="CWP44688.1"/>
    <property type="molecule type" value="Genomic_DNA"/>
</dbReference>
<dbReference type="Proteomes" id="UP000072443">
    <property type="component" value="Unassembled WGS sequence"/>
</dbReference>
<evidence type="ECO:0000313" key="2">
    <source>
        <dbReference type="Proteomes" id="UP000072443"/>
    </source>
</evidence>